<dbReference type="InterPro" id="IPR027417">
    <property type="entry name" value="P-loop_NTPase"/>
</dbReference>
<proteinExistence type="predicted"/>
<dbReference type="AlphaFoldDB" id="A0A4Y3KSS4"/>
<organism evidence="2 3">
    <name type="scientific">Cellulomonas cellasea</name>
    <dbReference type="NCBI Taxonomy" id="43670"/>
    <lineage>
        <taxon>Bacteria</taxon>
        <taxon>Bacillati</taxon>
        <taxon>Actinomycetota</taxon>
        <taxon>Actinomycetes</taxon>
        <taxon>Micrococcales</taxon>
        <taxon>Cellulomonadaceae</taxon>
        <taxon>Cellulomonas</taxon>
    </lineage>
</organism>
<protein>
    <recommendedName>
        <fullName evidence="4">Pilus assembly protein FlpE</fullName>
    </recommendedName>
</protein>
<feature type="region of interest" description="Disordered" evidence="1">
    <location>
        <begin position="17"/>
        <end position="50"/>
    </location>
</feature>
<dbReference type="Proteomes" id="UP000317046">
    <property type="component" value="Unassembled WGS sequence"/>
</dbReference>
<dbReference type="GO" id="GO:0009898">
    <property type="term" value="C:cytoplasmic side of plasma membrane"/>
    <property type="evidence" value="ECO:0007669"/>
    <property type="project" value="TreeGrafter"/>
</dbReference>
<evidence type="ECO:0000313" key="2">
    <source>
        <dbReference type="EMBL" id="GEA86474.1"/>
    </source>
</evidence>
<dbReference type="GO" id="GO:0005829">
    <property type="term" value="C:cytosol"/>
    <property type="evidence" value="ECO:0007669"/>
    <property type="project" value="TreeGrafter"/>
</dbReference>
<accession>A0A4Y3KSS4</accession>
<sequence length="289" mass="28614">MFAPSSGVLAEESHAHAGLVRDGRPHPEVTGAPPGVLRGPGAHVVRSTGGGAGSLRPAGVVVGVVGARGGAGASTFAAALAHRLARRGSAALVDLERAGGGVDVLVGLEGADGLRWPDLAGARGEVAGAELVALLPSWSGCTVLSADRARPGPPPSAAVGDVLGALAAEVDHVVLDLDRADVAERSEVLALCGLVLLVVPRDLRAVAGALALRPALVESVEDVRLVVRGPAPGGLSALELAHVVDLPIGVSMPADRAVAAACERGGGPAGPALRRGPLRRAVARLAAEL</sequence>
<dbReference type="PANTHER" id="PTHR43384">
    <property type="entry name" value="SEPTUM SITE-DETERMINING PROTEIN MIND HOMOLOG, CHLOROPLASTIC-RELATED"/>
    <property type="match status" value="1"/>
</dbReference>
<comment type="caution">
    <text evidence="2">The sequence shown here is derived from an EMBL/GenBank/DDBJ whole genome shotgun (WGS) entry which is preliminary data.</text>
</comment>
<dbReference type="InterPro" id="IPR050625">
    <property type="entry name" value="ParA/MinD_ATPase"/>
</dbReference>
<evidence type="ECO:0000313" key="3">
    <source>
        <dbReference type="Proteomes" id="UP000317046"/>
    </source>
</evidence>
<evidence type="ECO:0000256" key="1">
    <source>
        <dbReference type="SAM" id="MobiDB-lite"/>
    </source>
</evidence>
<feature type="compositionally biased region" description="Basic and acidic residues" evidence="1">
    <location>
        <begin position="17"/>
        <end position="27"/>
    </location>
</feature>
<dbReference type="EMBL" id="BJLR01000004">
    <property type="protein sequence ID" value="GEA86474.1"/>
    <property type="molecule type" value="Genomic_DNA"/>
</dbReference>
<dbReference type="PANTHER" id="PTHR43384:SF11">
    <property type="entry name" value="SEPTUM SITE DETERMINING PROTEIN"/>
    <property type="match status" value="1"/>
</dbReference>
<evidence type="ECO:0008006" key="4">
    <source>
        <dbReference type="Google" id="ProtNLM"/>
    </source>
</evidence>
<keyword evidence="3" id="KW-1185">Reference proteome</keyword>
<name>A0A4Y3KSS4_9CELL</name>
<dbReference type="RefSeq" id="WP_246056285.1">
    <property type="nucleotide sequence ID" value="NZ_BJLR01000004.1"/>
</dbReference>
<dbReference type="GO" id="GO:0051782">
    <property type="term" value="P:negative regulation of cell division"/>
    <property type="evidence" value="ECO:0007669"/>
    <property type="project" value="TreeGrafter"/>
</dbReference>
<dbReference type="InterPro" id="IPR022521">
    <property type="entry name" value="Rv3660c"/>
</dbReference>
<reference evidence="2" key="1">
    <citation type="submission" date="2019-06" db="EMBL/GenBank/DDBJ databases">
        <title>Whole genome shotgun sequence of Cellulomonas cellasea NBRC 3753.</title>
        <authorList>
            <person name="Hosoyama A."/>
            <person name="Uohara A."/>
            <person name="Ohji S."/>
            <person name="Ichikawa N."/>
        </authorList>
    </citation>
    <scope>NUCLEOTIDE SEQUENCE [LARGE SCALE GENOMIC DNA]</scope>
    <source>
        <strain evidence="2">NBRC 3753</strain>
    </source>
</reference>
<gene>
    <name evidence="2" type="ORF">CCE01nite_04230</name>
</gene>
<dbReference type="GO" id="GO:0016887">
    <property type="term" value="F:ATP hydrolysis activity"/>
    <property type="evidence" value="ECO:0007669"/>
    <property type="project" value="TreeGrafter"/>
</dbReference>
<dbReference type="GO" id="GO:0005524">
    <property type="term" value="F:ATP binding"/>
    <property type="evidence" value="ECO:0007669"/>
    <property type="project" value="TreeGrafter"/>
</dbReference>
<dbReference type="Gene3D" id="3.40.50.300">
    <property type="entry name" value="P-loop containing nucleotide triphosphate hydrolases"/>
    <property type="match status" value="1"/>
</dbReference>
<dbReference type="SUPFAM" id="SSF52540">
    <property type="entry name" value="P-loop containing nucleoside triphosphate hydrolases"/>
    <property type="match status" value="1"/>
</dbReference>
<dbReference type="NCBIfam" id="TIGR03815">
    <property type="entry name" value="CpaE_hom_Actino"/>
    <property type="match status" value="1"/>
</dbReference>